<feature type="transmembrane region" description="Helical" evidence="12">
    <location>
        <begin position="2334"/>
        <end position="2358"/>
    </location>
</feature>
<feature type="transmembrane region" description="Helical" evidence="12">
    <location>
        <begin position="3343"/>
        <end position="3365"/>
    </location>
</feature>
<evidence type="ECO:0000256" key="2">
    <source>
        <dbReference type="ARBA" id="ARBA00022448"/>
    </source>
</evidence>
<dbReference type="GO" id="GO:0016887">
    <property type="term" value="F:ATP hydrolysis activity"/>
    <property type="evidence" value="ECO:0007669"/>
    <property type="project" value="InterPro"/>
</dbReference>
<dbReference type="GO" id="GO:0140359">
    <property type="term" value="F:ABC-type transporter activity"/>
    <property type="evidence" value="ECO:0007669"/>
    <property type="project" value="InterPro"/>
</dbReference>
<feature type="domain" description="ABC transporter" evidence="13">
    <location>
        <begin position="2537"/>
        <end position="2768"/>
    </location>
</feature>
<evidence type="ECO:0000313" key="15">
    <source>
        <dbReference type="Proteomes" id="UP000694397"/>
    </source>
</evidence>
<dbReference type="InterPro" id="IPR003439">
    <property type="entry name" value="ABC_transporter-like_ATP-bd"/>
</dbReference>
<dbReference type="GO" id="GO:0032376">
    <property type="term" value="P:positive regulation of cholesterol transport"/>
    <property type="evidence" value="ECO:0007669"/>
    <property type="project" value="UniProtKB-ARBA"/>
</dbReference>
<feature type="transmembrane region" description="Helical" evidence="12">
    <location>
        <begin position="24"/>
        <end position="42"/>
    </location>
</feature>
<feature type="transmembrane region" description="Helical" evidence="12">
    <location>
        <begin position="3150"/>
        <end position="3173"/>
    </location>
</feature>
<dbReference type="Gene3D" id="3.40.50.300">
    <property type="entry name" value="P-loop containing nucleotide triphosphate hydrolases"/>
    <property type="match status" value="2"/>
</dbReference>
<evidence type="ECO:0000256" key="3">
    <source>
        <dbReference type="ARBA" id="ARBA00022692"/>
    </source>
</evidence>
<evidence type="ECO:0000256" key="11">
    <source>
        <dbReference type="ARBA" id="ARBA00023329"/>
    </source>
</evidence>
<gene>
    <name evidence="14" type="primary">abca12</name>
</gene>
<dbReference type="PANTHER" id="PTHR19229">
    <property type="entry name" value="ATP-BINDING CASSETTE TRANSPORTER SUBFAMILY A ABCA"/>
    <property type="match status" value="1"/>
</dbReference>
<accession>A0A8C9SIC4</accession>
<dbReference type="GO" id="GO:0005319">
    <property type="term" value="F:lipid transporter activity"/>
    <property type="evidence" value="ECO:0007669"/>
    <property type="project" value="TreeGrafter"/>
</dbReference>
<feature type="transmembrane region" description="Helical" evidence="12">
    <location>
        <begin position="3265"/>
        <end position="3290"/>
    </location>
</feature>
<dbReference type="InterPro" id="IPR056264">
    <property type="entry name" value="R2_ABCA1-4-like"/>
</dbReference>
<dbReference type="CDD" id="cd03263">
    <property type="entry name" value="ABC_subfamily_A"/>
    <property type="match status" value="2"/>
</dbReference>
<evidence type="ECO:0000259" key="13">
    <source>
        <dbReference type="PROSITE" id="PS50893"/>
    </source>
</evidence>
<feature type="transmembrane region" description="Helical" evidence="12">
    <location>
        <begin position="3233"/>
        <end position="3253"/>
    </location>
</feature>
<evidence type="ECO:0000256" key="4">
    <source>
        <dbReference type="ARBA" id="ARBA00022737"/>
    </source>
</evidence>
<feature type="domain" description="ABC transporter" evidence="13">
    <location>
        <begin position="3412"/>
        <end position="3650"/>
    </location>
</feature>
<sequence>MASFLHQLRLLLWKNALSAYRQPVWSLALVIWPLVIFIILAVTRSQFPPQLKGSCYVAPRNLPSAGLFPFLQTLMCSTDSSCSNHSYTVASRLANPPHLSWGQADAERIRINSVLSLQKVLNAMMDPVSILKKSLCEVSFSLINVSAQTSVDPLTFGLNAFCKSNDTLLEVSLLTLNQVIMERLLKNPMEMLKTIGEAVLVFDQLQLKQPLWDTLLGLPNLFLASSTEEMLLELDTAFGHIFFFCYVKASLFMLYRAWDSFEAFGLELQKNPAWLSLEPYFHIAYWIMTYQPNVTKTPNCESGSVAFLDGVYGDFFMRTLNILGQFPGNGSTESLLGTLIQSVEEDIQILSNVLSMEQLDRQLFMSILEKYLDALGLRPMEVIWTQGSVNASMAVSTIVEAVMDNLHIFSTLSLPLNQTSTSLQELETLVIKWLSMQGNLTLPLSFSLSSTLLNYSLSLSAIDLTYLKQVLKPLNNGNATAVTDWILKAMEVLTLSNEASNDSSPLILGYLRQLQDFLASSSQLYNPVQLLKTNVLENITDVLYLHPTALETLQLLSNTSLQDIYQVLNLTTRDPVVWQPGVFLPLELCYIYKELINNTYSLIRGLTSCSATSQDCGAEVSQVFFFLHQAAKLLQKPSSGNLSNEPVLFNITQFTVQANLTYSVVKELLSLILPWANGTNMSLTPESIQKTMHFLHNISVTPNISTSILEYALLASNFSLEELDAVAKLVEPSSISVLLADLMGFISEQECFSLILMNAAQQNGLLNVSNGSCMQDIAIKITDFLQDLPFPESTQKTFVYLRDLIKFFANQTVLSENVTSHPVADLPMLFLDNLTNILDNIQMSLQYLGFESWQEINYEIQVLKSMIQLLVNGTYPYSTINSSFLYQPEYSQRVYLDILQWYLRKLENIAYSRNFSDLFNPLLIITEMQMAASISESQFMTSVVSKSENLVQCFNSYVNSTDLSKIGQYVIGILEDLLKLLKYVTQLHMDSYEALGHHTPDLEILEEQVMKYINLTKEFLKDNQLTSALSEVLQWNTSSLTHTNLDIELIYMMAPFISEYQHNYLVLVSQLSQGLKHIITLSTEENSFHGENFTAAITEIVGIIFRNLSVGQSLPNSVIQEGIDFLQESLQFVFHPNFSDVQANNLTQEVLLKGKRLIDTLVPAENFSVLLPMTQVITAFLKTISQPAGKKNWKQVRQWNTILKTTLFHSSSELYSTGSSDLESGHPFDCTGLLKSWEPVIQQTGINPAWLNTWCNISLDQLLNTYISNTSPIMHLNVTVSILLQLSILDQVVTEAPQIQPYVSALEQTVNYTLQNLFLSENRPANLELLKQALQIFLTGMNCTSDTISTILNGDIFSNTNSALIDRVLKVGEILWLEIMRDWPLVYRTMEQFLTTKDISMIFEKTFGFVVWWNSAESSGMEFISDELFKIYEVVKPSISSVMQVNFPLPFYADIFTDVAGNILPMLRQITHTSEIFTSFDAYFSNQQEQIFNGMTLNDLFSHTHISKRRLKSDLMREPIEDFLDLAQVDYNALLEVFSVLPSTADIMETIHIFFANPDLAIILKGIFREFTGDYNQDQTINTALGVLSYVTASGQWEKYAEMFMHISQQGGNLNELDSIGTLHTVQTVLQVIYSDQSSLLQTRKISQLLLHDLQVCKLESMGSVQQLYQVFSITNGFLCETFVPIFKALQLITQHLVNSNSAFSEMLFDEFVGDPKTFQISNNWHSTHLSLHASSMHQLKLNQCHPVMFLVFLVNKTAFLRDLQKVTNISPEIISLLMNMELPSSSLEILSWLTSMHYCSNPSVLMLKPNEEVIFKTFCSLPAEEWYNFMVVLAQYISVENVIYRVLIMFYLRSTTLGVLKSLPLTQILYELMNKLMPSVNVLLEYVESIRNLNLASSSEARSKRSTISSKGNFDTISKAMCTKGMLSLFGISNMPVTSNSDPATQGDAKIEELIDKFNIPRNATPYCMNFYLEMVNTTAGAVAWAFVKPMLLGRILYTPDTPLTREIIQKSNTTLQQFADLRLFSQEWIKSSSYIMDSARLLQQTLPLLKNSLNNAFIQNFIQLQTNIDVIQMKETLNTFSNITSMLIENQDIVQQITTLSSLMMNLSSCVNFDRFQAFNSTDELSAQAEALAKTRDLYASVIFKLPQDNSSSSWQKLDVSGNLPPRVEYTIRMNIENVMRTDRTRNLFWVQGPYISSIKTQRYNRGFVYLQESIDRAIIEMQTGSPVEEPAVQLQAFPYPCYLKDEYLNSVSYAFPLVLMIAWVLFVAQFVKKLVLERELRLHEYMKMMGVNPVSHFFAWFLESAAFLLLTIIILTIILKAGQVLPNSDGFLLFLYLCDYGLAILAISFLISSFFDKTNIAGLSGSLIYVICFFPFIVVMSLETTLSVSAKSALSLFAPTCFSYASQYIARYEIQGEGIQWSNSYISPILDDSSSFGWLCWLLLIDSVIYFLLGMYIRSVFPGKYGIAAPWYFPLLPSFWTDLFGCSKDNKKQGLLFSNIMQRNHMVFPNDKNKPEGSVSFQEENEFQGLRVGVSLHGLTKLYGSEAAIKNLNISFYEGHVTALLGHNGAGKTTTMSLLTGLFGPTSGSIEVYGKDMQTYSDDVRKDLGVCMQYDVHFDHLTTKEHLLLYGQIKAPHWTHQELQEQVRKILQDTGLYTHRHKRVGTLSGGMKRKLSISIAFIGGSHLVVLDEPTTGVDPCSRRAIWDIIIQHKKERTIILSTHHLDEAEVLSDRIAFLERGGLKCCGSPFYLKDKLAQGYNLTLTKKVQTPESNVQFDSEEVKTFIQSYIPEAQLKEGGVSDIVYKLPPFSSQNAMAYHSLLTNLDKNLDSLQLGCYGISDTTLEEVFLQLTKDERECDTGTSISITHSVYPVLPALTGSPPVRGLALFGQRVAAMFLKRAHHSRRDWKGLFAQVLLPTLFVIAAMGLGSIQSNLLDFPEMELSPALYRSAQSYSFFSNQNANSTNLVDTMLSFPGIDNVCLNNPDDTDTYEADAWMSSGNASSPFVSCQCTVTKQVCSRDNYQPPHKKIPSSQTVYNLTDINVENYLLATANNFIRDRYGGWEFGASLPADLKMGITAVPPNRTLTKVWYNPEGYHSMPAYLNSLNNFILRSNLPAEKDPRQYAISVSSYPYPGQMQDDDIIVKSLVYIMVALCILTGYSIMTASFVICEVQEHHSGSKRLQHISGIGEPFYWVINFCYDMALYMVPVALSVAMIAAFQLPAFTAKQNLAAVTLLLVLFGFASFPWMYLLSGTFKDAEMAFISYVCINLFISINTIISTSVLYFVWAHEVYQTLSYVFLIFPQFSFGNGLMELARVDMQAQILSAYGVDSYTNPFSMDVLGWMLVALFLQGSVVFSLRLLLNKFLLRKIRNLICSKKVVPETDSWDEDEDVMMEHHRVANGGASGDLLQVNQLRKVYQHMRKKIQAVRRLSVGIPAGECFGLLGVNGAGKTTTFKMLTGDISPTDGTAQIRSSDGTMVDIIDCRSMGINIGYCPQVDALDELLTAEEHLYFYARIQGISRRDIDQEVNYLLRKLELDFHRKKICEGYSCGTRRKLSAAMALIGRPQILLMDEPSSGMDPRSKRHLWSIISEEVKEKCAVVLTSHSMEECEALCTRLAIMVKGQFRCLGTLQHIKNRFGSGFTVKMYLAVTSGDVDSITNFMQFHFPGTHLKEQHLSMVEYHVPMAPGGVAGIFQQLESHKAALHIKHFSVTQTTLDEVFINFAMGKVGIETIPIDSEGSDLDSLESTEDLRS</sequence>
<evidence type="ECO:0000256" key="5">
    <source>
        <dbReference type="ARBA" id="ARBA00022741"/>
    </source>
</evidence>
<keyword evidence="2" id="KW-0813">Transport</keyword>
<feature type="transmembrane region" description="Helical" evidence="12">
    <location>
        <begin position="3194"/>
        <end position="3221"/>
    </location>
</feature>
<keyword evidence="9" id="KW-0445">Lipid transport</keyword>
<dbReference type="GO" id="GO:0005524">
    <property type="term" value="F:ATP binding"/>
    <property type="evidence" value="ECO:0007669"/>
    <property type="project" value="UniProtKB-KW"/>
</dbReference>
<dbReference type="InterPro" id="IPR003593">
    <property type="entry name" value="AAA+_ATPase"/>
</dbReference>
<keyword evidence="10 12" id="KW-0472">Membrane</keyword>
<evidence type="ECO:0000256" key="7">
    <source>
        <dbReference type="ARBA" id="ARBA00022967"/>
    </source>
</evidence>
<evidence type="ECO:0000256" key="10">
    <source>
        <dbReference type="ARBA" id="ARBA00023136"/>
    </source>
</evidence>
<evidence type="ECO:0000256" key="9">
    <source>
        <dbReference type="ARBA" id="ARBA00023055"/>
    </source>
</evidence>
<dbReference type="Ensembl" id="ENSSFOT00015036935.2">
    <property type="protein sequence ID" value="ENSSFOP00015036541.2"/>
    <property type="gene ID" value="ENSSFOG00015023166.2"/>
</dbReference>
<keyword evidence="15" id="KW-1185">Reference proteome</keyword>
<proteinExistence type="predicted"/>
<evidence type="ECO:0000256" key="6">
    <source>
        <dbReference type="ARBA" id="ARBA00022840"/>
    </source>
</evidence>
<dbReference type="SUPFAM" id="SSF52540">
    <property type="entry name" value="P-loop containing nucleoside triphosphate hydrolases"/>
    <property type="match status" value="2"/>
</dbReference>
<dbReference type="PANTHER" id="PTHR19229:SF29">
    <property type="entry name" value="GLUCOSYLCERAMIDE TRANSPORTER ABCA12"/>
    <property type="match status" value="1"/>
</dbReference>
<feature type="transmembrane region" description="Helical" evidence="12">
    <location>
        <begin position="2256"/>
        <end position="2279"/>
    </location>
</feature>
<feature type="transmembrane region" description="Helical" evidence="12">
    <location>
        <begin position="2370"/>
        <end position="2393"/>
    </location>
</feature>
<keyword evidence="4" id="KW-0677">Repeat</keyword>
<dbReference type="FunFam" id="3.40.50.300:FF:000298">
    <property type="entry name" value="ATP-binding cassette sub-family A member 12"/>
    <property type="match status" value="1"/>
</dbReference>
<dbReference type="Pfam" id="PF23321">
    <property type="entry name" value="R1_ABCA1"/>
    <property type="match status" value="1"/>
</dbReference>
<protein>
    <submittedName>
        <fullName evidence="14">ATP-binding cassette, sub-family A (ABC1), member 12</fullName>
    </submittedName>
</protein>
<name>A0A8C9SIC4_SCLFO</name>
<dbReference type="Proteomes" id="UP000694397">
    <property type="component" value="Chromosome 1"/>
</dbReference>
<dbReference type="PROSITE" id="PS50893">
    <property type="entry name" value="ABC_TRANSPORTER_2"/>
    <property type="match status" value="2"/>
</dbReference>
<dbReference type="Pfam" id="PF12698">
    <property type="entry name" value="ABC2_membrane_3"/>
    <property type="match status" value="2"/>
</dbReference>
<feature type="transmembrane region" description="Helical" evidence="12">
    <location>
        <begin position="2439"/>
        <end position="2460"/>
    </location>
</feature>
<evidence type="ECO:0000256" key="8">
    <source>
        <dbReference type="ARBA" id="ARBA00022989"/>
    </source>
</evidence>
<keyword evidence="5" id="KW-0547">Nucleotide-binding</keyword>
<dbReference type="PROSITE" id="PS00211">
    <property type="entry name" value="ABC_TRANSPORTER_1"/>
    <property type="match status" value="1"/>
</dbReference>
<dbReference type="FunFam" id="3.40.50.300:FF:000689">
    <property type="entry name" value="ATP binding cassette subfamily A member 12"/>
    <property type="match status" value="1"/>
</dbReference>
<reference evidence="14" key="3">
    <citation type="submission" date="2025-09" db="UniProtKB">
        <authorList>
            <consortium name="Ensembl"/>
        </authorList>
    </citation>
    <scope>IDENTIFICATION</scope>
</reference>
<keyword evidence="8 12" id="KW-1133">Transmembrane helix</keyword>
<dbReference type="InterPro" id="IPR017871">
    <property type="entry name" value="ABC_transporter-like_CS"/>
</dbReference>
<keyword evidence="11" id="KW-0968">Cytoplasmic vesicle</keyword>
<keyword evidence="6" id="KW-0067">ATP-binding</keyword>
<comment type="subcellular location">
    <subcellularLocation>
        <location evidence="1">Cytoplasmic vesicle membrane</location>
        <topology evidence="1">Multi-pass membrane protein</topology>
    </subcellularLocation>
</comment>
<dbReference type="GO" id="GO:0030659">
    <property type="term" value="C:cytoplasmic vesicle membrane"/>
    <property type="evidence" value="ECO:0007669"/>
    <property type="project" value="UniProtKB-SubCell"/>
</dbReference>
<dbReference type="InterPro" id="IPR013525">
    <property type="entry name" value="ABC2_TM"/>
</dbReference>
<dbReference type="InterPro" id="IPR027417">
    <property type="entry name" value="P-loop_NTPase"/>
</dbReference>
<keyword evidence="3 12" id="KW-0812">Transmembrane</keyword>
<dbReference type="SMART" id="SM00382">
    <property type="entry name" value="AAA"/>
    <property type="match status" value="2"/>
</dbReference>
<evidence type="ECO:0000256" key="12">
    <source>
        <dbReference type="SAM" id="Phobius"/>
    </source>
</evidence>
<dbReference type="Pfam" id="PF00005">
    <property type="entry name" value="ABC_tran"/>
    <property type="match status" value="2"/>
</dbReference>
<evidence type="ECO:0000256" key="1">
    <source>
        <dbReference type="ARBA" id="ARBA00004439"/>
    </source>
</evidence>
<reference evidence="14" key="2">
    <citation type="submission" date="2025-08" db="UniProtKB">
        <authorList>
            <consortium name="Ensembl"/>
        </authorList>
    </citation>
    <scope>IDENTIFICATION</scope>
</reference>
<feature type="transmembrane region" description="Helical" evidence="12">
    <location>
        <begin position="2300"/>
        <end position="2322"/>
    </location>
</feature>
<evidence type="ECO:0000313" key="14">
    <source>
        <dbReference type="Ensembl" id="ENSSFOP00015036541.2"/>
    </source>
</evidence>
<organism evidence="14 15">
    <name type="scientific">Scleropages formosus</name>
    <name type="common">Asian bonytongue</name>
    <name type="synonym">Osteoglossum formosum</name>
    <dbReference type="NCBI Taxonomy" id="113540"/>
    <lineage>
        <taxon>Eukaryota</taxon>
        <taxon>Metazoa</taxon>
        <taxon>Chordata</taxon>
        <taxon>Craniata</taxon>
        <taxon>Vertebrata</taxon>
        <taxon>Euteleostomi</taxon>
        <taxon>Actinopterygii</taxon>
        <taxon>Neopterygii</taxon>
        <taxon>Teleostei</taxon>
        <taxon>Osteoglossocephala</taxon>
        <taxon>Osteoglossomorpha</taxon>
        <taxon>Osteoglossiformes</taxon>
        <taxon>Osteoglossidae</taxon>
        <taxon>Scleropages</taxon>
    </lineage>
</organism>
<reference evidence="14 15" key="1">
    <citation type="submission" date="2019-04" db="EMBL/GenBank/DDBJ databases">
        <authorList>
            <consortium name="Wellcome Sanger Institute Data Sharing"/>
        </authorList>
    </citation>
    <scope>NUCLEOTIDE SEQUENCE [LARGE SCALE GENOMIC DNA]</scope>
</reference>
<dbReference type="OrthoDB" id="10255969at2759"/>
<dbReference type="GeneTree" id="ENSGT00940000157295"/>
<dbReference type="InterPro" id="IPR026082">
    <property type="entry name" value="ABCA"/>
</dbReference>
<keyword evidence="7" id="KW-1278">Translocase</keyword>